<comment type="similarity">
    <text evidence="1">Belongs to the UPF0065 (bug) family.</text>
</comment>
<dbReference type="OrthoDB" id="8678477at2"/>
<evidence type="ECO:0000256" key="1">
    <source>
        <dbReference type="ARBA" id="ARBA00006987"/>
    </source>
</evidence>
<evidence type="ECO:0000313" key="2">
    <source>
        <dbReference type="EMBL" id="TFY96391.1"/>
    </source>
</evidence>
<accession>A0A4Z0BCJ6</accession>
<dbReference type="EMBL" id="SMLL01000009">
    <property type="protein sequence ID" value="TFY96391.1"/>
    <property type="molecule type" value="Genomic_DNA"/>
</dbReference>
<sequence>MTQRRDFLLHAAALGGAILLPVMAGAQGSFPSKTVRIVVPLAPGGAADLTARTIAQAISGPLGQSVIVENKPGAGGVIAGEYVARAEPDGHTMLLVSSGTAVSEALFKKLPFDTLKDFAPVSELATFNLALVVADNSRFKNLNELLAYARENPGKLNIGTPQLGTTQHLAAELFKSTAGIDAQIVPFNGTPALINALRGQQVDVGLDIVGPLMGQISGKALRPLALLGDKTEAKLPGVPLARETGGPLANFNAASWNGLAVPAKTPQAAIDRLNKAINEALNQPEVKQKLTELTLHPGGSTPQQLGQRLASDIKRWGGVIERANIPKQ</sequence>
<dbReference type="PROSITE" id="PS51318">
    <property type="entry name" value="TAT"/>
    <property type="match status" value="1"/>
</dbReference>
<dbReference type="PIRSF" id="PIRSF017082">
    <property type="entry name" value="YflP"/>
    <property type="match status" value="1"/>
</dbReference>
<comment type="caution">
    <text evidence="2">The sequence shown here is derived from an EMBL/GenBank/DDBJ whole genome shotgun (WGS) entry which is preliminary data.</text>
</comment>
<keyword evidence="3" id="KW-1185">Reference proteome</keyword>
<organism evidence="2 3">
    <name type="scientific">Ramlibacter rhizophilus</name>
    <dbReference type="NCBI Taxonomy" id="1781167"/>
    <lineage>
        <taxon>Bacteria</taxon>
        <taxon>Pseudomonadati</taxon>
        <taxon>Pseudomonadota</taxon>
        <taxon>Betaproteobacteria</taxon>
        <taxon>Burkholderiales</taxon>
        <taxon>Comamonadaceae</taxon>
        <taxon>Ramlibacter</taxon>
    </lineage>
</organism>
<name>A0A4Z0BCJ6_9BURK</name>
<gene>
    <name evidence="2" type="ORF">EZ242_20285</name>
</gene>
<dbReference type="CDD" id="cd13578">
    <property type="entry name" value="PBP2_Bug27"/>
    <property type="match status" value="1"/>
</dbReference>
<dbReference type="PANTHER" id="PTHR42928">
    <property type="entry name" value="TRICARBOXYLATE-BINDING PROTEIN"/>
    <property type="match status" value="1"/>
</dbReference>
<dbReference type="Proteomes" id="UP000297564">
    <property type="component" value="Unassembled WGS sequence"/>
</dbReference>
<dbReference type="Gene3D" id="3.40.190.150">
    <property type="entry name" value="Bordetella uptake gene, domain 1"/>
    <property type="match status" value="1"/>
</dbReference>
<dbReference type="InterPro" id="IPR042100">
    <property type="entry name" value="Bug_dom1"/>
</dbReference>
<dbReference type="PANTHER" id="PTHR42928:SF5">
    <property type="entry name" value="BLR1237 PROTEIN"/>
    <property type="match status" value="1"/>
</dbReference>
<dbReference type="AlphaFoldDB" id="A0A4Z0BCJ6"/>
<dbReference type="SUPFAM" id="SSF53850">
    <property type="entry name" value="Periplasmic binding protein-like II"/>
    <property type="match status" value="1"/>
</dbReference>
<dbReference type="Gene3D" id="3.40.190.10">
    <property type="entry name" value="Periplasmic binding protein-like II"/>
    <property type="match status" value="1"/>
</dbReference>
<dbReference type="Pfam" id="PF03401">
    <property type="entry name" value="TctC"/>
    <property type="match status" value="1"/>
</dbReference>
<reference evidence="2 3" key="1">
    <citation type="submission" date="2019-03" db="EMBL/GenBank/DDBJ databases">
        <title>Ramlibacter rhizophilus CCTCC AB2015357, whole genome shotgun sequence.</title>
        <authorList>
            <person name="Zhang X."/>
            <person name="Feng G."/>
            <person name="Zhu H."/>
        </authorList>
    </citation>
    <scope>NUCLEOTIDE SEQUENCE [LARGE SCALE GENOMIC DNA]</scope>
    <source>
        <strain evidence="2 3">CCTCC AB2015357</strain>
    </source>
</reference>
<protein>
    <submittedName>
        <fullName evidence="2">Tripartite tricarboxylate transporter substrate binding protein</fullName>
    </submittedName>
</protein>
<dbReference type="RefSeq" id="WP_135287036.1">
    <property type="nucleotide sequence ID" value="NZ_SMLL01000009.1"/>
</dbReference>
<dbReference type="InterPro" id="IPR005064">
    <property type="entry name" value="BUG"/>
</dbReference>
<evidence type="ECO:0000313" key="3">
    <source>
        <dbReference type="Proteomes" id="UP000297564"/>
    </source>
</evidence>
<proteinExistence type="inferred from homology"/>
<dbReference type="InterPro" id="IPR006311">
    <property type="entry name" value="TAT_signal"/>
</dbReference>